<dbReference type="RefSeq" id="WP_170093815.1">
    <property type="nucleotide sequence ID" value="NZ_WOYG01000001.1"/>
</dbReference>
<evidence type="ECO:0000313" key="1">
    <source>
        <dbReference type="EMBL" id="NLV10052.1"/>
    </source>
</evidence>
<dbReference type="OrthoDB" id="321815at2157"/>
<dbReference type="AlphaFoldDB" id="A0A847TVK7"/>
<organism evidence="1 2">
    <name type="scientific">Halomicrobium mukohataei</name>
    <dbReference type="NCBI Taxonomy" id="57705"/>
    <lineage>
        <taxon>Archaea</taxon>
        <taxon>Methanobacteriati</taxon>
        <taxon>Methanobacteriota</taxon>
        <taxon>Stenosarchaea group</taxon>
        <taxon>Halobacteria</taxon>
        <taxon>Halobacteriales</taxon>
        <taxon>Haloarculaceae</taxon>
        <taxon>Halomicrobium</taxon>
    </lineage>
</organism>
<proteinExistence type="predicted"/>
<sequence length="121" mass="13471">MTATNSSPPEDIPDSVVTALQDSDDGQLREIIHYAQQLLGEHPSITDAIESREGEELVRTEDHGAYTIAVVKRPDETGEARGPFTYRVRWAPPVEDEDGGGKYHWHYLGRVHGDSEGKSRD</sequence>
<comment type="caution">
    <text evidence="1">The sequence shown here is derived from an EMBL/GenBank/DDBJ whole genome shotgun (WGS) entry which is preliminary data.</text>
</comment>
<protein>
    <submittedName>
        <fullName evidence="1">Uncharacterized protein</fullName>
    </submittedName>
</protein>
<evidence type="ECO:0000313" key="2">
    <source>
        <dbReference type="Proteomes" id="UP000608662"/>
    </source>
</evidence>
<reference evidence="1" key="1">
    <citation type="submission" date="2019-12" db="EMBL/GenBank/DDBJ databases">
        <title>Whole-genome sequence of Halomicrobium mukohataei pws1.</title>
        <authorList>
            <person name="Verma D.K."/>
            <person name="Gopal K."/>
            <person name="Prasad E.S."/>
        </authorList>
    </citation>
    <scope>NUCLEOTIDE SEQUENCE</scope>
    <source>
        <strain evidence="1">Pws1</strain>
    </source>
</reference>
<gene>
    <name evidence="1" type="ORF">GOC74_08935</name>
</gene>
<accession>A0A847TVK7</accession>
<name>A0A847TVK7_9EURY</name>
<dbReference type="Proteomes" id="UP000608662">
    <property type="component" value="Unassembled WGS sequence"/>
</dbReference>
<dbReference type="EMBL" id="WOYG01000001">
    <property type="protein sequence ID" value="NLV10052.1"/>
    <property type="molecule type" value="Genomic_DNA"/>
</dbReference>